<organism evidence="3 4">
    <name type="scientific">Agaribacter flavus</name>
    <dbReference type="NCBI Taxonomy" id="1902781"/>
    <lineage>
        <taxon>Bacteria</taxon>
        <taxon>Pseudomonadati</taxon>
        <taxon>Pseudomonadota</taxon>
        <taxon>Gammaproteobacteria</taxon>
        <taxon>Alteromonadales</taxon>
        <taxon>Alteromonadaceae</taxon>
        <taxon>Agaribacter</taxon>
    </lineage>
</organism>
<name>A0ABV7FT18_9ALTE</name>
<feature type="transmembrane region" description="Helical" evidence="1">
    <location>
        <begin position="137"/>
        <end position="160"/>
    </location>
</feature>
<evidence type="ECO:0000256" key="1">
    <source>
        <dbReference type="SAM" id="Phobius"/>
    </source>
</evidence>
<evidence type="ECO:0000313" key="3">
    <source>
        <dbReference type="EMBL" id="MFC3123300.1"/>
    </source>
</evidence>
<dbReference type="Proteomes" id="UP001595478">
    <property type="component" value="Unassembled WGS sequence"/>
</dbReference>
<comment type="caution">
    <text evidence="3">The sequence shown here is derived from an EMBL/GenBank/DDBJ whole genome shotgun (WGS) entry which is preliminary data.</text>
</comment>
<evidence type="ECO:0000259" key="2">
    <source>
        <dbReference type="Pfam" id="PF09335"/>
    </source>
</evidence>
<feature type="domain" description="VTT" evidence="2">
    <location>
        <begin position="39"/>
        <end position="157"/>
    </location>
</feature>
<reference evidence="4" key="1">
    <citation type="journal article" date="2019" name="Int. J. Syst. Evol. Microbiol.">
        <title>The Global Catalogue of Microorganisms (GCM) 10K type strain sequencing project: providing services to taxonomists for standard genome sequencing and annotation.</title>
        <authorList>
            <consortium name="The Broad Institute Genomics Platform"/>
            <consortium name="The Broad Institute Genome Sequencing Center for Infectious Disease"/>
            <person name="Wu L."/>
            <person name="Ma J."/>
        </authorList>
    </citation>
    <scope>NUCLEOTIDE SEQUENCE [LARGE SCALE GENOMIC DNA]</scope>
    <source>
        <strain evidence="4">KCTC 52473</strain>
    </source>
</reference>
<keyword evidence="4" id="KW-1185">Reference proteome</keyword>
<dbReference type="PANTHER" id="PTHR42709:SF11">
    <property type="entry name" value="DEDA FAMILY PROTEIN"/>
    <property type="match status" value="1"/>
</dbReference>
<keyword evidence="1" id="KW-0812">Transmembrane</keyword>
<keyword evidence="1" id="KW-0472">Membrane</keyword>
<dbReference type="RefSeq" id="WP_376921419.1">
    <property type="nucleotide sequence ID" value="NZ_JBHRSW010000049.1"/>
</dbReference>
<feature type="transmembrane region" description="Helical" evidence="1">
    <location>
        <begin position="57"/>
        <end position="80"/>
    </location>
</feature>
<keyword evidence="1" id="KW-1133">Transmembrane helix</keyword>
<dbReference type="Pfam" id="PF09335">
    <property type="entry name" value="VTT_dom"/>
    <property type="match status" value="1"/>
</dbReference>
<dbReference type="InterPro" id="IPR032816">
    <property type="entry name" value="VTT_dom"/>
</dbReference>
<dbReference type="EMBL" id="JBHRSW010000049">
    <property type="protein sequence ID" value="MFC3123300.1"/>
    <property type="molecule type" value="Genomic_DNA"/>
</dbReference>
<protein>
    <submittedName>
        <fullName evidence="3">YqaA family protein</fullName>
    </submittedName>
</protein>
<accession>A0ABV7FT18</accession>
<sequence length="192" mass="21277">MKIFTSLYDACLKWAKHKHAEKYLAGLSCAESTFFPIPPDVMLAPMVLSQTEKAWRFAAVTTIASVIGGVLGYILGYFAFESWLSPLINDWGYGDKLALAERWFADYGVWVVFLAGFSPIPYKVFTISAGALAMPFLPFLIASAIGRGLRFYLVAAIMKWGGPPMEAKLKGYIEIIGWSVVVIAIVAYFILR</sequence>
<feature type="transmembrane region" description="Helical" evidence="1">
    <location>
        <begin position="107"/>
        <end position="125"/>
    </location>
</feature>
<dbReference type="InterPro" id="IPR051311">
    <property type="entry name" value="DedA_domain"/>
</dbReference>
<dbReference type="PANTHER" id="PTHR42709">
    <property type="entry name" value="ALKALINE PHOSPHATASE LIKE PROTEIN"/>
    <property type="match status" value="1"/>
</dbReference>
<feature type="transmembrane region" description="Helical" evidence="1">
    <location>
        <begin position="172"/>
        <end position="191"/>
    </location>
</feature>
<proteinExistence type="predicted"/>
<evidence type="ECO:0000313" key="4">
    <source>
        <dbReference type="Proteomes" id="UP001595478"/>
    </source>
</evidence>
<gene>
    <name evidence="3" type="ORF">ACFOHL_16885</name>
</gene>